<gene>
    <name evidence="6" type="ORF">FB467_1249</name>
</gene>
<dbReference type="InterPro" id="IPR001478">
    <property type="entry name" value="PDZ"/>
</dbReference>
<dbReference type="InterPro" id="IPR051201">
    <property type="entry name" value="Chloro_Bact_Ser_Proteases"/>
</dbReference>
<dbReference type="PANTHER" id="PTHR43343:SF3">
    <property type="entry name" value="PROTEASE DO-LIKE 8, CHLOROPLASTIC"/>
    <property type="match status" value="1"/>
</dbReference>
<evidence type="ECO:0000256" key="2">
    <source>
        <dbReference type="ARBA" id="ARBA00022801"/>
    </source>
</evidence>
<organism evidence="6 7">
    <name type="scientific">Ornithinicoccus hortensis</name>
    <dbReference type="NCBI Taxonomy" id="82346"/>
    <lineage>
        <taxon>Bacteria</taxon>
        <taxon>Bacillati</taxon>
        <taxon>Actinomycetota</taxon>
        <taxon>Actinomycetes</taxon>
        <taxon>Micrococcales</taxon>
        <taxon>Intrasporangiaceae</taxon>
        <taxon>Ornithinicoccus</taxon>
    </lineage>
</organism>
<dbReference type="PRINTS" id="PR00834">
    <property type="entry name" value="PROTEASES2C"/>
</dbReference>
<dbReference type="PANTHER" id="PTHR43343">
    <property type="entry name" value="PEPTIDASE S12"/>
    <property type="match status" value="1"/>
</dbReference>
<dbReference type="AlphaFoldDB" id="A0A542YPY4"/>
<feature type="compositionally biased region" description="Low complexity" evidence="3">
    <location>
        <begin position="32"/>
        <end position="45"/>
    </location>
</feature>
<protein>
    <submittedName>
        <fullName evidence="6">Putative serine protease PepD</fullName>
    </submittedName>
</protein>
<dbReference type="Proteomes" id="UP000319516">
    <property type="component" value="Unassembled WGS sequence"/>
</dbReference>
<feature type="compositionally biased region" description="Low complexity" evidence="3">
    <location>
        <begin position="56"/>
        <end position="68"/>
    </location>
</feature>
<evidence type="ECO:0000256" key="1">
    <source>
        <dbReference type="ARBA" id="ARBA00022670"/>
    </source>
</evidence>
<dbReference type="Gene3D" id="2.40.10.120">
    <property type="match status" value="1"/>
</dbReference>
<feature type="transmembrane region" description="Helical" evidence="4">
    <location>
        <begin position="81"/>
        <end position="101"/>
    </location>
</feature>
<dbReference type="GO" id="GO:0006508">
    <property type="term" value="P:proteolysis"/>
    <property type="evidence" value="ECO:0007669"/>
    <property type="project" value="UniProtKB-KW"/>
</dbReference>
<keyword evidence="2" id="KW-0378">Hydrolase</keyword>
<dbReference type="InterPro" id="IPR009003">
    <property type="entry name" value="Peptidase_S1_PA"/>
</dbReference>
<reference evidence="6 7" key="1">
    <citation type="submission" date="2019-06" db="EMBL/GenBank/DDBJ databases">
        <title>Sequencing the genomes of 1000 actinobacteria strains.</title>
        <authorList>
            <person name="Klenk H.-P."/>
        </authorList>
    </citation>
    <scope>NUCLEOTIDE SEQUENCE [LARGE SCALE GENOMIC DNA]</scope>
    <source>
        <strain evidence="6 7">DSM 12335</strain>
    </source>
</reference>
<dbReference type="PROSITE" id="PS50106">
    <property type="entry name" value="PDZ"/>
    <property type="match status" value="1"/>
</dbReference>
<evidence type="ECO:0000313" key="6">
    <source>
        <dbReference type="EMBL" id="TQL50146.1"/>
    </source>
</evidence>
<proteinExistence type="predicted"/>
<keyword evidence="4" id="KW-0812">Transmembrane</keyword>
<keyword evidence="4" id="KW-1133">Transmembrane helix</keyword>
<dbReference type="Pfam" id="PF13180">
    <property type="entry name" value="PDZ_2"/>
    <property type="match status" value="1"/>
</dbReference>
<dbReference type="Pfam" id="PF13365">
    <property type="entry name" value="Trypsin_2"/>
    <property type="match status" value="1"/>
</dbReference>
<comment type="caution">
    <text evidence="6">The sequence shown here is derived from an EMBL/GenBank/DDBJ whole genome shotgun (WGS) entry which is preliminary data.</text>
</comment>
<feature type="region of interest" description="Disordered" evidence="3">
    <location>
        <begin position="1"/>
        <end position="77"/>
    </location>
</feature>
<dbReference type="RefSeq" id="WP_141784320.1">
    <property type="nucleotide sequence ID" value="NZ_BAAAIK010000004.1"/>
</dbReference>
<evidence type="ECO:0000313" key="7">
    <source>
        <dbReference type="Proteomes" id="UP000319516"/>
    </source>
</evidence>
<sequence>MAEREDDTQGIPVDRTLQWRSAPPRNVPEATPPEGSGSAAPAPTAYHSAFGPDRPAAPVSSSSVAETPPAAPGRGRRRAGAGWLAAGLCLGLVGGVAGGVLSDRYLGTESETPRVVEPAIGAQIGTGGTAPVTAIATTALPSVVFISVEGDDGAGVGSGFVVREDGYIVTNNHVIEGAADGGTITVEFSHDQEPLPAEIVGRDVPYDLAVLKVDRAGLPALRFGDSDQLEVGEGVVAVGAPLGLDSTVTAGIVSAVNRPVVAGQGESTSYINAIQTDAAINPGNSGGPLLDMAGHVIGINSAIAQIPDMTVSQSGSIGLGFAIPGNQVQRTTEQLIETGTSEHPVMGILVDTTYRDGGARVLDQAQAGDQDAVVDGGPADKVGIEPGDIILAIDGTRVDDSNHLIVLLRSHKVGDTVEVLIREADGAERTEQVTLAGSGE</sequence>
<name>A0A542YPY4_9MICO</name>
<dbReference type="SUPFAM" id="SSF50156">
    <property type="entry name" value="PDZ domain-like"/>
    <property type="match status" value="1"/>
</dbReference>
<keyword evidence="1 6" id="KW-0645">Protease</keyword>
<dbReference type="SMART" id="SM00228">
    <property type="entry name" value="PDZ"/>
    <property type="match status" value="1"/>
</dbReference>
<keyword evidence="4" id="KW-0472">Membrane</keyword>
<keyword evidence="7" id="KW-1185">Reference proteome</keyword>
<dbReference type="InterPro" id="IPR001940">
    <property type="entry name" value="Peptidase_S1C"/>
</dbReference>
<evidence type="ECO:0000256" key="4">
    <source>
        <dbReference type="SAM" id="Phobius"/>
    </source>
</evidence>
<dbReference type="Gene3D" id="2.30.42.10">
    <property type="match status" value="1"/>
</dbReference>
<dbReference type="SUPFAM" id="SSF50494">
    <property type="entry name" value="Trypsin-like serine proteases"/>
    <property type="match status" value="1"/>
</dbReference>
<evidence type="ECO:0000256" key="3">
    <source>
        <dbReference type="SAM" id="MobiDB-lite"/>
    </source>
</evidence>
<dbReference type="OrthoDB" id="9758917at2"/>
<feature type="domain" description="PDZ" evidence="5">
    <location>
        <begin position="373"/>
        <end position="425"/>
    </location>
</feature>
<dbReference type="EMBL" id="VFOP01000001">
    <property type="protein sequence ID" value="TQL50146.1"/>
    <property type="molecule type" value="Genomic_DNA"/>
</dbReference>
<evidence type="ECO:0000259" key="5">
    <source>
        <dbReference type="PROSITE" id="PS50106"/>
    </source>
</evidence>
<dbReference type="InterPro" id="IPR036034">
    <property type="entry name" value="PDZ_sf"/>
</dbReference>
<accession>A0A542YPY4</accession>
<dbReference type="GO" id="GO:0004252">
    <property type="term" value="F:serine-type endopeptidase activity"/>
    <property type="evidence" value="ECO:0007669"/>
    <property type="project" value="InterPro"/>
</dbReference>